<feature type="compositionally biased region" description="Basic and acidic residues" evidence="1">
    <location>
        <begin position="9"/>
        <end position="36"/>
    </location>
</feature>
<name>A6K9Q8_RAT</name>
<gene>
    <name evidence="2" type="ORF">rCG_63196</name>
</gene>
<accession>A6K9Q8</accession>
<dbReference type="EMBL" id="CH474031">
    <property type="protein sequence ID" value="EDL90829.1"/>
    <property type="molecule type" value="Genomic_DNA"/>
</dbReference>
<feature type="non-terminal residue" evidence="2">
    <location>
        <position position="36"/>
    </location>
</feature>
<evidence type="ECO:0000313" key="2">
    <source>
        <dbReference type="EMBL" id="EDL90829.1"/>
    </source>
</evidence>
<feature type="region of interest" description="Disordered" evidence="1">
    <location>
        <begin position="1"/>
        <end position="36"/>
    </location>
</feature>
<reference evidence="2 3" key="1">
    <citation type="submission" date="2005-09" db="EMBL/GenBank/DDBJ databases">
        <authorList>
            <person name="Mural R.J."/>
            <person name="Li P.W."/>
            <person name="Adams M.D."/>
            <person name="Amanatides P.G."/>
            <person name="Baden-Tillson H."/>
            <person name="Barnstead M."/>
            <person name="Chin S.H."/>
            <person name="Dew I."/>
            <person name="Evans C.A."/>
            <person name="Ferriera S."/>
            <person name="Flanigan M."/>
            <person name="Fosler C."/>
            <person name="Glodek A."/>
            <person name="Gu Z."/>
            <person name="Holt R.A."/>
            <person name="Jennings D."/>
            <person name="Kraft C.L."/>
            <person name="Lu F."/>
            <person name="Nguyen T."/>
            <person name="Nusskern D.R."/>
            <person name="Pfannkoch C.M."/>
            <person name="Sitter C."/>
            <person name="Sutton G.G."/>
            <person name="Venter J.C."/>
            <person name="Wang Z."/>
            <person name="Woodage T."/>
            <person name="Zheng X.H."/>
            <person name="Zhong F."/>
        </authorList>
    </citation>
    <scope>NUCLEOTIDE SEQUENCE [LARGE SCALE GENOMIC DNA]</scope>
    <source>
        <strain>BN</strain>
        <strain evidence="3">Sprague-Dawley</strain>
    </source>
</reference>
<dbReference type="AlphaFoldDB" id="A6K9Q8"/>
<sequence length="36" mass="4492">MYLQKKLKYKEDEVDRHSEDLKDMKKLEQAEKKRLP</sequence>
<protein>
    <submittedName>
        <fullName evidence="2">RCG63196</fullName>
    </submittedName>
</protein>
<evidence type="ECO:0000256" key="1">
    <source>
        <dbReference type="SAM" id="MobiDB-lite"/>
    </source>
</evidence>
<dbReference type="Proteomes" id="UP000234681">
    <property type="component" value="Chromosome 16"/>
</dbReference>
<organism evidence="2 3">
    <name type="scientific">Rattus norvegicus</name>
    <name type="common">Rat</name>
    <dbReference type="NCBI Taxonomy" id="10116"/>
    <lineage>
        <taxon>Eukaryota</taxon>
        <taxon>Metazoa</taxon>
        <taxon>Chordata</taxon>
        <taxon>Craniata</taxon>
        <taxon>Vertebrata</taxon>
        <taxon>Euteleostomi</taxon>
        <taxon>Mammalia</taxon>
        <taxon>Eutheria</taxon>
        <taxon>Euarchontoglires</taxon>
        <taxon>Glires</taxon>
        <taxon>Rodentia</taxon>
        <taxon>Myomorpha</taxon>
        <taxon>Muroidea</taxon>
        <taxon>Muridae</taxon>
        <taxon>Murinae</taxon>
        <taxon>Rattus</taxon>
    </lineage>
</organism>
<proteinExistence type="predicted"/>
<evidence type="ECO:0000313" key="3">
    <source>
        <dbReference type="Proteomes" id="UP000234681"/>
    </source>
</evidence>